<dbReference type="InterPro" id="IPR032710">
    <property type="entry name" value="NTF2-like_dom_sf"/>
</dbReference>
<accession>A0A4R7THP0</accession>
<gene>
    <name evidence="2" type="ORF">EV138_4659</name>
</gene>
<dbReference type="Proteomes" id="UP000295151">
    <property type="component" value="Unassembled WGS sequence"/>
</dbReference>
<dbReference type="AlphaFoldDB" id="A0A4R7THP0"/>
<evidence type="ECO:0000313" key="3">
    <source>
        <dbReference type="Proteomes" id="UP000295151"/>
    </source>
</evidence>
<dbReference type="Gene3D" id="3.10.450.50">
    <property type="match status" value="1"/>
</dbReference>
<feature type="domain" description="SnoaL-like" evidence="1">
    <location>
        <begin position="27"/>
        <end position="126"/>
    </location>
</feature>
<comment type="caution">
    <text evidence="2">The sequence shown here is derived from an EMBL/GenBank/DDBJ whole genome shotgun (WGS) entry which is preliminary data.</text>
</comment>
<organism evidence="2 3">
    <name type="scientific">Kribbella voronezhensis</name>
    <dbReference type="NCBI Taxonomy" id="2512212"/>
    <lineage>
        <taxon>Bacteria</taxon>
        <taxon>Bacillati</taxon>
        <taxon>Actinomycetota</taxon>
        <taxon>Actinomycetes</taxon>
        <taxon>Propionibacteriales</taxon>
        <taxon>Kribbellaceae</taxon>
        <taxon>Kribbella</taxon>
    </lineage>
</organism>
<dbReference type="SUPFAM" id="SSF54427">
    <property type="entry name" value="NTF2-like"/>
    <property type="match status" value="1"/>
</dbReference>
<dbReference type="EMBL" id="SOCE01000001">
    <property type="protein sequence ID" value="TDU91058.1"/>
    <property type="molecule type" value="Genomic_DNA"/>
</dbReference>
<evidence type="ECO:0000313" key="2">
    <source>
        <dbReference type="EMBL" id="TDU91058.1"/>
    </source>
</evidence>
<sequence length="154" mass="17608">MTDLQSIVDRFEIGTLPAEFTDAGMMHDYDRFAELFTEDGIFRIPGAVEFTSRAEIRAGIVRMKSVWEYFVQNVHPGSVVVDGDTATGRAYIYEFGRFHDGQSYSNYAVYHDRYRRTPDGWKFAERSYEIKYVDTSPLPGSVPAEGETHVDVEI</sequence>
<dbReference type="OrthoDB" id="4941530at2"/>
<keyword evidence="3" id="KW-1185">Reference proteome</keyword>
<dbReference type="InterPro" id="IPR037401">
    <property type="entry name" value="SnoaL-like"/>
</dbReference>
<protein>
    <submittedName>
        <fullName evidence="2">Ketosteroid isomerase-like protein</fullName>
    </submittedName>
</protein>
<keyword evidence="2" id="KW-0413">Isomerase</keyword>
<name>A0A4R7THP0_9ACTN</name>
<dbReference type="RefSeq" id="WP_133980858.1">
    <property type="nucleotide sequence ID" value="NZ_SOCE01000001.1"/>
</dbReference>
<evidence type="ECO:0000259" key="1">
    <source>
        <dbReference type="Pfam" id="PF13577"/>
    </source>
</evidence>
<reference evidence="2 3" key="1">
    <citation type="submission" date="2019-03" db="EMBL/GenBank/DDBJ databases">
        <title>Genomic Encyclopedia of Type Strains, Phase III (KMG-III): the genomes of soil and plant-associated and newly described type strains.</title>
        <authorList>
            <person name="Whitman W."/>
        </authorList>
    </citation>
    <scope>NUCLEOTIDE SEQUENCE [LARGE SCALE GENOMIC DNA]</scope>
    <source>
        <strain evidence="2 3">VKM Ac-2575</strain>
    </source>
</reference>
<dbReference type="GO" id="GO:0016853">
    <property type="term" value="F:isomerase activity"/>
    <property type="evidence" value="ECO:0007669"/>
    <property type="project" value="UniProtKB-KW"/>
</dbReference>
<proteinExistence type="predicted"/>
<dbReference type="Pfam" id="PF13577">
    <property type="entry name" value="SnoaL_4"/>
    <property type="match status" value="1"/>
</dbReference>